<feature type="transmembrane region" description="Helical" evidence="2">
    <location>
        <begin position="196"/>
        <end position="218"/>
    </location>
</feature>
<comment type="caution">
    <text evidence="3">The sequence shown here is derived from an EMBL/GenBank/DDBJ whole genome shotgun (WGS) entry which is preliminary data.</text>
</comment>
<feature type="compositionally biased region" description="Low complexity" evidence="1">
    <location>
        <begin position="280"/>
        <end position="294"/>
    </location>
</feature>
<sequence>MTTKPNQVADKKPPAFFIPASYKGNQVIPPISAKTSPTVGVAESAQQLGNNVGLSSRVGTPLGTIGKVASTDSTRSNPGKPGSYLLASPSGVLDLSLYNYVPVTEKSTGKHNGQSNSHGLATQDQPDGIAQESKLTPTDGAETVVVEKEKKRRRFRRPRRNSKLDRLIRILEDKRVGDDEDGEELEDLQLPRLRKVLNIIFVTLGVCFLLAVITVILYTTIATDTEALNEICAHRVRETEPCQNNSLLSTTTNEIETVLVGRIVTPEESIPSSPLHEDYSTQTQSSYSSSLSSSPTAGSHSDNQPQVAALPPLHKPPDISINHIDNLPRTADHRESLYPYSLYPGLPNLSYEPPVYNQGNYPWSHRQYGPPNRLTTASPILVDEW</sequence>
<reference evidence="3 4" key="1">
    <citation type="journal article" date="2019" name="BMC Genomics">
        <title>New insights from Opisthorchis felineus genome: update on genomics of the epidemiologically important liver flukes.</title>
        <authorList>
            <person name="Ershov N.I."/>
            <person name="Mordvinov V.A."/>
            <person name="Prokhortchouk E.B."/>
            <person name="Pakharukova M.Y."/>
            <person name="Gunbin K.V."/>
            <person name="Ustyantsev K."/>
            <person name="Genaev M.A."/>
            <person name="Blinov A.G."/>
            <person name="Mazur A."/>
            <person name="Boulygina E."/>
            <person name="Tsygankova S."/>
            <person name="Khrameeva E."/>
            <person name="Chekanov N."/>
            <person name="Fan G."/>
            <person name="Xiao A."/>
            <person name="Zhang H."/>
            <person name="Xu X."/>
            <person name="Yang H."/>
            <person name="Solovyev V."/>
            <person name="Lee S.M."/>
            <person name="Liu X."/>
            <person name="Afonnikov D.A."/>
            <person name="Skryabin K.G."/>
        </authorList>
    </citation>
    <scope>NUCLEOTIDE SEQUENCE [LARGE SCALE GENOMIC DNA]</scope>
    <source>
        <strain evidence="3">AK-0245</strain>
        <tissue evidence="3">Whole organism</tissue>
    </source>
</reference>
<keyword evidence="2" id="KW-0472">Membrane</keyword>
<dbReference type="EMBL" id="SJOL01006586">
    <property type="protein sequence ID" value="TGZ64909.1"/>
    <property type="molecule type" value="Genomic_DNA"/>
</dbReference>
<evidence type="ECO:0000313" key="3">
    <source>
        <dbReference type="EMBL" id="TGZ64909.1"/>
    </source>
</evidence>
<dbReference type="OrthoDB" id="6256667at2759"/>
<keyword evidence="4" id="KW-1185">Reference proteome</keyword>
<keyword evidence="2" id="KW-0812">Transmembrane</keyword>
<dbReference type="Proteomes" id="UP000308267">
    <property type="component" value="Unassembled WGS sequence"/>
</dbReference>
<organism evidence="3 4">
    <name type="scientific">Opisthorchis felineus</name>
    <dbReference type="NCBI Taxonomy" id="147828"/>
    <lineage>
        <taxon>Eukaryota</taxon>
        <taxon>Metazoa</taxon>
        <taxon>Spiralia</taxon>
        <taxon>Lophotrochozoa</taxon>
        <taxon>Platyhelminthes</taxon>
        <taxon>Trematoda</taxon>
        <taxon>Digenea</taxon>
        <taxon>Opisthorchiida</taxon>
        <taxon>Opisthorchiata</taxon>
        <taxon>Opisthorchiidae</taxon>
        <taxon>Opisthorchis</taxon>
    </lineage>
</organism>
<gene>
    <name evidence="3" type="ORF">CRM22_006174</name>
</gene>
<feature type="region of interest" description="Disordered" evidence="1">
    <location>
        <begin position="106"/>
        <end position="125"/>
    </location>
</feature>
<dbReference type="STRING" id="147828.A0A4S2LTT6"/>
<dbReference type="AlphaFoldDB" id="A0A4S2LTT6"/>
<feature type="compositionally biased region" description="Polar residues" evidence="1">
    <location>
        <begin position="110"/>
        <end position="125"/>
    </location>
</feature>
<evidence type="ECO:0000256" key="2">
    <source>
        <dbReference type="SAM" id="Phobius"/>
    </source>
</evidence>
<proteinExistence type="predicted"/>
<evidence type="ECO:0000313" key="4">
    <source>
        <dbReference type="Proteomes" id="UP000308267"/>
    </source>
</evidence>
<keyword evidence="2" id="KW-1133">Transmembrane helix</keyword>
<protein>
    <submittedName>
        <fullName evidence="3">Uncharacterized protein</fullName>
    </submittedName>
</protein>
<accession>A0A4S2LTT6</accession>
<name>A0A4S2LTT6_OPIFE</name>
<evidence type="ECO:0000256" key="1">
    <source>
        <dbReference type="SAM" id="MobiDB-lite"/>
    </source>
</evidence>
<feature type="region of interest" description="Disordered" evidence="1">
    <location>
        <begin position="268"/>
        <end position="325"/>
    </location>
</feature>
<feature type="compositionally biased region" description="Polar residues" evidence="1">
    <location>
        <begin position="295"/>
        <end position="306"/>
    </location>
</feature>